<dbReference type="EMBL" id="CP053085">
    <property type="protein sequence ID" value="QJR34276.1"/>
    <property type="molecule type" value="Genomic_DNA"/>
</dbReference>
<evidence type="ECO:0000313" key="2">
    <source>
        <dbReference type="EMBL" id="QJR34276.1"/>
    </source>
</evidence>
<dbReference type="KEGG" id="ggr:HKW67_01450"/>
<keyword evidence="1" id="KW-0732">Signal</keyword>
<feature type="chain" id="PRO_5026987033" description="Outer membrane protein beta-barrel domain-containing protein" evidence="1">
    <location>
        <begin position="33"/>
        <end position="210"/>
    </location>
</feature>
<evidence type="ECO:0008006" key="4">
    <source>
        <dbReference type="Google" id="ProtNLM"/>
    </source>
</evidence>
<organism evidence="2 3">
    <name type="scientific">Gemmatimonas groenlandica</name>
    <dbReference type="NCBI Taxonomy" id="2732249"/>
    <lineage>
        <taxon>Bacteria</taxon>
        <taxon>Pseudomonadati</taxon>
        <taxon>Gemmatimonadota</taxon>
        <taxon>Gemmatimonadia</taxon>
        <taxon>Gemmatimonadales</taxon>
        <taxon>Gemmatimonadaceae</taxon>
        <taxon>Gemmatimonas</taxon>
    </lineage>
</organism>
<sequence length="210" mass="21913">MRVRSRRLAISTAAVSLAVSAVSVALSVAAPAALSAQRRPGVAMGFYTTTGLLTGEVEGGAVSASTSRAEAPNFALSALLTAPLKRMPKRAWVVGLRATPLNLGNNGSCYIVRGSADCQNRRFEEQVQLLTGGAFDIRSTVLRVMVGPALFGVEGQGGRVGTAVRLDLASPRLRGSTPTIFYSGSFLGSQSGESLSIGTLGIGFRWVRKK</sequence>
<proteinExistence type="predicted"/>
<gene>
    <name evidence="2" type="ORF">HKW67_01450</name>
</gene>
<keyword evidence="3" id="KW-1185">Reference proteome</keyword>
<evidence type="ECO:0000313" key="3">
    <source>
        <dbReference type="Proteomes" id="UP000500938"/>
    </source>
</evidence>
<reference evidence="2 3" key="1">
    <citation type="submission" date="2020-05" db="EMBL/GenBank/DDBJ databases">
        <title>Complete genome sequence of Gemmatimonas greenlandica TET16.</title>
        <authorList>
            <person name="Zeng Y."/>
        </authorList>
    </citation>
    <scope>NUCLEOTIDE SEQUENCE [LARGE SCALE GENOMIC DNA]</scope>
    <source>
        <strain evidence="2 3">TET16</strain>
    </source>
</reference>
<evidence type="ECO:0000256" key="1">
    <source>
        <dbReference type="SAM" id="SignalP"/>
    </source>
</evidence>
<protein>
    <recommendedName>
        <fullName evidence="4">Outer membrane protein beta-barrel domain-containing protein</fullName>
    </recommendedName>
</protein>
<dbReference type="Proteomes" id="UP000500938">
    <property type="component" value="Chromosome"/>
</dbReference>
<dbReference type="AlphaFoldDB" id="A0A6M4ILK0"/>
<name>A0A6M4ILK0_9BACT</name>
<accession>A0A6M4ILK0</accession>
<feature type="signal peptide" evidence="1">
    <location>
        <begin position="1"/>
        <end position="32"/>
    </location>
</feature>
<dbReference type="RefSeq" id="WP_171223702.1">
    <property type="nucleotide sequence ID" value="NZ_CP053085.1"/>
</dbReference>